<dbReference type="EMBL" id="JBHUGI010000024">
    <property type="protein sequence ID" value="MFD1927987.1"/>
    <property type="molecule type" value="Genomic_DNA"/>
</dbReference>
<keyword evidence="1" id="KW-0378">Hydrolase</keyword>
<dbReference type="RefSeq" id="WP_381536942.1">
    <property type="nucleotide sequence ID" value="NZ_JBHUGI010000024.1"/>
</dbReference>
<dbReference type="Gene3D" id="2.40.260.10">
    <property type="entry name" value="Sortase"/>
    <property type="match status" value="1"/>
</dbReference>
<dbReference type="InterPro" id="IPR042001">
    <property type="entry name" value="Sortase_F"/>
</dbReference>
<evidence type="ECO:0000256" key="1">
    <source>
        <dbReference type="ARBA" id="ARBA00022801"/>
    </source>
</evidence>
<evidence type="ECO:0000313" key="3">
    <source>
        <dbReference type="Proteomes" id="UP001597218"/>
    </source>
</evidence>
<evidence type="ECO:0000313" key="2">
    <source>
        <dbReference type="EMBL" id="MFD1927987.1"/>
    </source>
</evidence>
<dbReference type="Proteomes" id="UP001597218">
    <property type="component" value="Unassembled WGS sequence"/>
</dbReference>
<keyword evidence="3" id="KW-1185">Reference proteome</keyword>
<protein>
    <submittedName>
        <fullName evidence="2">Class F sortase</fullName>
    </submittedName>
</protein>
<comment type="caution">
    <text evidence="2">The sequence shown here is derived from an EMBL/GenBank/DDBJ whole genome shotgun (WGS) entry which is preliminary data.</text>
</comment>
<dbReference type="SUPFAM" id="SSF63817">
    <property type="entry name" value="Sortase"/>
    <property type="match status" value="1"/>
</dbReference>
<gene>
    <name evidence="2" type="ORF">ACFSFY_07945</name>
</gene>
<dbReference type="InterPro" id="IPR005754">
    <property type="entry name" value="Sortase"/>
</dbReference>
<reference evidence="3" key="1">
    <citation type="journal article" date="2019" name="Int. J. Syst. Evol. Microbiol.">
        <title>The Global Catalogue of Microorganisms (GCM) 10K type strain sequencing project: providing services to taxonomists for standard genome sequencing and annotation.</title>
        <authorList>
            <consortium name="The Broad Institute Genomics Platform"/>
            <consortium name="The Broad Institute Genome Sequencing Center for Infectious Disease"/>
            <person name="Wu L."/>
            <person name="Ma J."/>
        </authorList>
    </citation>
    <scope>NUCLEOTIDE SEQUENCE [LARGE SCALE GENOMIC DNA]</scope>
    <source>
        <strain evidence="3">CGMCC 4.7177</strain>
    </source>
</reference>
<dbReference type="Pfam" id="PF04203">
    <property type="entry name" value="Sortase"/>
    <property type="match status" value="1"/>
</dbReference>
<organism evidence="2 3">
    <name type="scientific">Sporosarcina siberiensis</name>
    <dbReference type="NCBI Taxonomy" id="1365606"/>
    <lineage>
        <taxon>Bacteria</taxon>
        <taxon>Bacillati</taxon>
        <taxon>Bacillota</taxon>
        <taxon>Bacilli</taxon>
        <taxon>Bacillales</taxon>
        <taxon>Caryophanaceae</taxon>
        <taxon>Sporosarcina</taxon>
    </lineage>
</organism>
<sequence>MLPQPSSEGLTLKDKRIGIKPVRLEIPNLKVDAVIENVGRIENGQMGVPKDPDNIGWFEPGIKPGAQGNAVMAGHIDSLTGPAVFYDLEKLVQGDEIIVHGENDETIRFIVTGTKNIREMIHP</sequence>
<dbReference type="InterPro" id="IPR023365">
    <property type="entry name" value="Sortase_dom-sf"/>
</dbReference>
<name>A0ABW4SHD2_9BACL</name>
<proteinExistence type="predicted"/>
<dbReference type="CDD" id="cd05829">
    <property type="entry name" value="Sortase_F"/>
    <property type="match status" value="1"/>
</dbReference>
<accession>A0ABW4SHD2</accession>